<dbReference type="CDD" id="cd09726">
    <property type="entry name" value="RAMP_I_III"/>
    <property type="match status" value="1"/>
</dbReference>
<dbReference type="InterPro" id="IPR052216">
    <property type="entry name" value="CRISPR_Csm3_endoribonuclease"/>
</dbReference>
<accession>A0A853BVV3</accession>
<comment type="caution">
    <text evidence="4">The sequence shown here is derived from an EMBL/GenBank/DDBJ whole genome shotgun (WGS) entry which is preliminary data.</text>
</comment>
<dbReference type="RefSeq" id="WP_246425175.1">
    <property type="nucleotide sequence ID" value="NZ_JACCFO010000001.1"/>
</dbReference>
<dbReference type="GO" id="GO:0051607">
    <property type="term" value="P:defense response to virus"/>
    <property type="evidence" value="ECO:0007669"/>
    <property type="project" value="UniProtKB-KW"/>
</dbReference>
<keyword evidence="1" id="KW-0051">Antiviral defense</keyword>
<evidence type="ECO:0000259" key="3">
    <source>
        <dbReference type="Pfam" id="PF03787"/>
    </source>
</evidence>
<evidence type="ECO:0000313" key="4">
    <source>
        <dbReference type="EMBL" id="NYI98916.1"/>
    </source>
</evidence>
<evidence type="ECO:0000313" key="5">
    <source>
        <dbReference type="Proteomes" id="UP000575985"/>
    </source>
</evidence>
<dbReference type="AlphaFoldDB" id="A0A853BVV3"/>
<evidence type="ECO:0000256" key="1">
    <source>
        <dbReference type="ARBA" id="ARBA00023118"/>
    </source>
</evidence>
<proteinExistence type="predicted"/>
<dbReference type="PANTHER" id="PTHR35579">
    <property type="entry name" value="CRISPR SYSTEM CMS ENDORIBONUCLEASE CSM3"/>
    <property type="match status" value="1"/>
</dbReference>
<dbReference type="PANTHER" id="PTHR35579:SF6">
    <property type="entry name" value="DUF324 DOMAIN-CONTAINING PROTEIN"/>
    <property type="match status" value="1"/>
</dbReference>
<comment type="subunit">
    <text evidence="2">Part of the Csm effector complex that includes Cas10, Csm2, Csm3, Csm4 and Csm5.</text>
</comment>
<feature type="domain" description="CRISPR type III-associated protein" evidence="3">
    <location>
        <begin position="39"/>
        <end position="224"/>
    </location>
</feature>
<dbReference type="Proteomes" id="UP000575985">
    <property type="component" value="Unassembled WGS sequence"/>
</dbReference>
<dbReference type="InterPro" id="IPR005537">
    <property type="entry name" value="RAMP_III_fam"/>
</dbReference>
<dbReference type="EMBL" id="JACCFO010000001">
    <property type="protein sequence ID" value="NYI98916.1"/>
    <property type="molecule type" value="Genomic_DNA"/>
</dbReference>
<dbReference type="Pfam" id="PF03787">
    <property type="entry name" value="RAMPs"/>
    <property type="match status" value="1"/>
</dbReference>
<gene>
    <name evidence="4" type="ORF">HNR12_005193</name>
</gene>
<reference evidence="4 5" key="1">
    <citation type="submission" date="2020-07" db="EMBL/GenBank/DDBJ databases">
        <title>Sequencing the genomes of 1000 actinobacteria strains.</title>
        <authorList>
            <person name="Klenk H.-P."/>
        </authorList>
    </citation>
    <scope>NUCLEOTIDE SEQUENCE [LARGE SCALE GENOMIC DNA]</scope>
    <source>
        <strain evidence="4 5">DSM 45927</strain>
    </source>
</reference>
<sequence length="591" mass="61799">MTPAGPGRAGSADPAADLADFAAGAHRHPVVLWELTARVRLLSDTHIGSADDSARTAADIAPIDRDPLDHAPRLRASTQAGLLRHHLAARLGPDRADAVAELFGEAARGADPADPGGTAVNAASALDIDDAFAELPPEAGIAVRAGNRVDPGSGAAAPGAFWRMETLPAGTRFTLTLRLWVADPADEGRLLALAALAADGLNGADLAPGVAIGARTARGYGAVRCDSWHLRRHDLRTPQGWADWYALTWRQRRERAHRAVTAPARPRPARAPGLLTLVPDHLQRDPALAAAIGGDYSAALADLATDRRHRDELTLTLRLAERPTEAFLPTGSGAPPRAPGPRPGLLMVGDTPRLESLGEVDRAHLRRPSVGGDGAVEWRPALGDTALFALFKRLSRRLVRDISGESATTLAEWPEDSPARRLHARWWGGDARSGGAPAPSGIRLRQAAELTGGTTQRTTRVTIDSLFGDAVDSTLLTDDVHAGGQATVILDAPQPDDAVRGLLALIVRELHTVPLDAIGGGSGAGHGRVTVTRAVLTRHEPGAAPDRVDLLAAIDDARSPERAAVGPWVSALRAAVSGDRAAAPGPNGSAR</sequence>
<name>A0A853BVV3_9ACTN</name>
<organism evidence="4 5">
    <name type="scientific">Streptomonospora nanhaiensis</name>
    <dbReference type="NCBI Taxonomy" id="1323731"/>
    <lineage>
        <taxon>Bacteria</taxon>
        <taxon>Bacillati</taxon>
        <taxon>Actinomycetota</taxon>
        <taxon>Actinomycetes</taxon>
        <taxon>Streptosporangiales</taxon>
        <taxon>Nocardiopsidaceae</taxon>
        <taxon>Streptomonospora</taxon>
    </lineage>
</organism>
<evidence type="ECO:0000256" key="2">
    <source>
        <dbReference type="ARBA" id="ARBA00093789"/>
    </source>
</evidence>
<protein>
    <submittedName>
        <fullName evidence="4">CRISPR/Cas system CSM-associated protein Csm3 (Group 7 of RAMP superfamily)</fullName>
    </submittedName>
</protein>
<keyword evidence="5" id="KW-1185">Reference proteome</keyword>